<comment type="caution">
    <text evidence="1">The sequence shown here is derived from an EMBL/GenBank/DDBJ whole genome shotgun (WGS) entry which is preliminary data.</text>
</comment>
<dbReference type="AlphaFoldDB" id="A0AAD5CYS2"/>
<proteinExistence type="predicted"/>
<accession>A0AAD5CYS2</accession>
<dbReference type="Proteomes" id="UP001206925">
    <property type="component" value="Unassembled WGS sequence"/>
</dbReference>
<dbReference type="EMBL" id="JAMZMK010006077">
    <property type="protein sequence ID" value="KAI7750841.1"/>
    <property type="molecule type" value="Genomic_DNA"/>
</dbReference>
<evidence type="ECO:0000313" key="1">
    <source>
        <dbReference type="EMBL" id="KAI7750841.1"/>
    </source>
</evidence>
<organism evidence="1 2">
    <name type="scientific">Ambrosia artemisiifolia</name>
    <name type="common">Common ragweed</name>
    <dbReference type="NCBI Taxonomy" id="4212"/>
    <lineage>
        <taxon>Eukaryota</taxon>
        <taxon>Viridiplantae</taxon>
        <taxon>Streptophyta</taxon>
        <taxon>Embryophyta</taxon>
        <taxon>Tracheophyta</taxon>
        <taxon>Spermatophyta</taxon>
        <taxon>Magnoliopsida</taxon>
        <taxon>eudicotyledons</taxon>
        <taxon>Gunneridae</taxon>
        <taxon>Pentapetalae</taxon>
        <taxon>asterids</taxon>
        <taxon>campanulids</taxon>
        <taxon>Asterales</taxon>
        <taxon>Asteraceae</taxon>
        <taxon>Asteroideae</taxon>
        <taxon>Heliantheae alliance</taxon>
        <taxon>Heliantheae</taxon>
        <taxon>Ambrosia</taxon>
    </lineage>
</organism>
<protein>
    <submittedName>
        <fullName evidence="1">Uncharacterized protein</fullName>
    </submittedName>
</protein>
<evidence type="ECO:0000313" key="2">
    <source>
        <dbReference type="Proteomes" id="UP001206925"/>
    </source>
</evidence>
<sequence length="122" mass="14094">MCLTMKCLTEKKNKRGLRRAMKESRLMFMAAMETSQGAAGCHDCIYFLQSAISRIPASLRCLQLDCARKRFLDWLLINQSMLCIHVLAWSMSADCDAIATMQPVDMLYGIDEWQWSLTFERE</sequence>
<name>A0AAD5CYS2_AMBAR</name>
<gene>
    <name evidence="1" type="ORF">M8C21_003038</name>
</gene>
<reference evidence="1" key="1">
    <citation type="submission" date="2022-06" db="EMBL/GenBank/DDBJ databases">
        <title>Uncovering the hologenomic basis of an extraordinary plant invasion.</title>
        <authorList>
            <person name="Bieker V.C."/>
            <person name="Martin M.D."/>
            <person name="Gilbert T."/>
            <person name="Hodgins K."/>
            <person name="Battlay P."/>
            <person name="Petersen B."/>
            <person name="Wilson J."/>
        </authorList>
    </citation>
    <scope>NUCLEOTIDE SEQUENCE</scope>
    <source>
        <strain evidence="1">AA19_3_7</strain>
        <tissue evidence="1">Leaf</tissue>
    </source>
</reference>
<keyword evidence="2" id="KW-1185">Reference proteome</keyword>